<dbReference type="AlphaFoldDB" id="U1YBD5"/>
<feature type="region of interest" description="Disordered" evidence="1">
    <location>
        <begin position="78"/>
        <end position="99"/>
    </location>
</feature>
<reference evidence="2 3" key="1">
    <citation type="submission" date="2013-08" db="EMBL/GenBank/DDBJ databases">
        <authorList>
            <person name="Weinstock G."/>
            <person name="Sodergren E."/>
            <person name="Wylie T."/>
            <person name="Fulton L."/>
            <person name="Fulton R."/>
            <person name="Fronick C."/>
            <person name="O'Laughlin M."/>
            <person name="Godfrey J."/>
            <person name="Miner T."/>
            <person name="Herter B."/>
            <person name="Appelbaum E."/>
            <person name="Cordes M."/>
            <person name="Lek S."/>
            <person name="Wollam A."/>
            <person name="Pepin K.H."/>
            <person name="Palsikar V.B."/>
            <person name="Mitreva M."/>
            <person name="Wilson R.K."/>
        </authorList>
    </citation>
    <scope>NUCLEOTIDE SEQUENCE [LARGE SCALE GENOMIC DNA]</scope>
    <source>
        <strain evidence="2 3">ATCC 12856</strain>
    </source>
</reference>
<evidence type="ECO:0000313" key="3">
    <source>
        <dbReference type="Proteomes" id="UP000016511"/>
    </source>
</evidence>
<dbReference type="STRING" id="649747.HMPREF0083_02500"/>
<dbReference type="EMBL" id="AWSJ01000156">
    <property type="protein sequence ID" value="ERI09422.1"/>
    <property type="molecule type" value="Genomic_DNA"/>
</dbReference>
<dbReference type="HOGENOM" id="CLU_2314296_0_0_9"/>
<organism evidence="2 3">
    <name type="scientific">Aneurinibacillus aneurinilyticus ATCC 12856</name>
    <dbReference type="NCBI Taxonomy" id="649747"/>
    <lineage>
        <taxon>Bacteria</taxon>
        <taxon>Bacillati</taxon>
        <taxon>Bacillota</taxon>
        <taxon>Bacilli</taxon>
        <taxon>Bacillales</taxon>
        <taxon>Paenibacillaceae</taxon>
        <taxon>Aneurinibacillus group</taxon>
        <taxon>Aneurinibacillus</taxon>
    </lineage>
</organism>
<accession>U1YBD5</accession>
<name>U1YBD5_ANEAE</name>
<sequence>MKKLYCSVVLIPSIFLCGTLIGPSQEKLSASQNKVQSNIILLNKTNVHIQKVKSLLKKSPLQPLPPGKGIKTVKIGEGLTPLPRTTDTKNGIPGLKQLN</sequence>
<keyword evidence="3" id="KW-1185">Reference proteome</keyword>
<gene>
    <name evidence="2" type="ORF">HMPREF0083_02500</name>
</gene>
<evidence type="ECO:0000256" key="1">
    <source>
        <dbReference type="SAM" id="MobiDB-lite"/>
    </source>
</evidence>
<protein>
    <submittedName>
        <fullName evidence="2">Uncharacterized protein</fullName>
    </submittedName>
</protein>
<evidence type="ECO:0000313" key="2">
    <source>
        <dbReference type="EMBL" id="ERI09422.1"/>
    </source>
</evidence>
<comment type="caution">
    <text evidence="2">The sequence shown here is derived from an EMBL/GenBank/DDBJ whole genome shotgun (WGS) entry which is preliminary data.</text>
</comment>
<proteinExistence type="predicted"/>
<dbReference type="Proteomes" id="UP000016511">
    <property type="component" value="Unassembled WGS sequence"/>
</dbReference>